<protein>
    <submittedName>
        <fullName evidence="2">Uncharacterized protein</fullName>
    </submittedName>
</protein>
<dbReference type="PANTHER" id="PTHR36578">
    <property type="entry name" value="CHROMOSOME 15, WHOLE GENOME SHOTGUN SEQUENCE"/>
    <property type="match status" value="1"/>
</dbReference>
<accession>A0A9P4HKJ4</accession>
<evidence type="ECO:0000313" key="3">
    <source>
        <dbReference type="Proteomes" id="UP000799777"/>
    </source>
</evidence>
<feature type="chain" id="PRO_5040131018" evidence="1">
    <location>
        <begin position="18"/>
        <end position="227"/>
    </location>
</feature>
<dbReference type="Proteomes" id="UP000799777">
    <property type="component" value="Unassembled WGS sequence"/>
</dbReference>
<sequence length="227" mass="23826">MRYAFIGALAFCGLAIALPQDNSKAVATNDCSVLQPGGAGPVPGDGSVAAYLDSNNDLRKAALVKGSATNQGEYEEEFEVVIVGYSKPNPICKHAPSVPNFTAPTNLPAAINSPMIRKNGKDYDIYIDVNNSDNGPLDSPSAPPLAKLKLPTLKHTLMSMGHTGHNGIPLGTYCALYTRSWDERYAVNTEYMSGGNVYGVVYAASYSALVVVGGKKAVAGPSSTPKL</sequence>
<proteinExistence type="predicted"/>
<dbReference type="OrthoDB" id="271448at2759"/>
<gene>
    <name evidence="2" type="ORF">EK21DRAFT_84830</name>
</gene>
<organism evidence="2 3">
    <name type="scientific">Setomelanomma holmii</name>
    <dbReference type="NCBI Taxonomy" id="210430"/>
    <lineage>
        <taxon>Eukaryota</taxon>
        <taxon>Fungi</taxon>
        <taxon>Dikarya</taxon>
        <taxon>Ascomycota</taxon>
        <taxon>Pezizomycotina</taxon>
        <taxon>Dothideomycetes</taxon>
        <taxon>Pleosporomycetidae</taxon>
        <taxon>Pleosporales</taxon>
        <taxon>Pleosporineae</taxon>
        <taxon>Phaeosphaeriaceae</taxon>
        <taxon>Setomelanomma</taxon>
    </lineage>
</organism>
<dbReference type="PANTHER" id="PTHR36578:SF1">
    <property type="entry name" value="APPLE DOMAIN-CONTAINING PROTEIN"/>
    <property type="match status" value="1"/>
</dbReference>
<dbReference type="AlphaFoldDB" id="A0A9P4HKJ4"/>
<reference evidence="2" key="1">
    <citation type="journal article" date="2020" name="Stud. Mycol.">
        <title>101 Dothideomycetes genomes: a test case for predicting lifestyles and emergence of pathogens.</title>
        <authorList>
            <person name="Haridas S."/>
            <person name="Albert R."/>
            <person name="Binder M."/>
            <person name="Bloem J."/>
            <person name="Labutti K."/>
            <person name="Salamov A."/>
            <person name="Andreopoulos B."/>
            <person name="Baker S."/>
            <person name="Barry K."/>
            <person name="Bills G."/>
            <person name="Bluhm B."/>
            <person name="Cannon C."/>
            <person name="Castanera R."/>
            <person name="Culley D."/>
            <person name="Daum C."/>
            <person name="Ezra D."/>
            <person name="Gonzalez J."/>
            <person name="Henrissat B."/>
            <person name="Kuo A."/>
            <person name="Liang C."/>
            <person name="Lipzen A."/>
            <person name="Lutzoni F."/>
            <person name="Magnuson J."/>
            <person name="Mondo S."/>
            <person name="Nolan M."/>
            <person name="Ohm R."/>
            <person name="Pangilinan J."/>
            <person name="Park H.-J."/>
            <person name="Ramirez L."/>
            <person name="Alfaro M."/>
            <person name="Sun H."/>
            <person name="Tritt A."/>
            <person name="Yoshinaga Y."/>
            <person name="Zwiers L.-H."/>
            <person name="Turgeon B."/>
            <person name="Goodwin S."/>
            <person name="Spatafora J."/>
            <person name="Crous P."/>
            <person name="Grigoriev I."/>
        </authorList>
    </citation>
    <scope>NUCLEOTIDE SEQUENCE</scope>
    <source>
        <strain evidence="2">CBS 110217</strain>
    </source>
</reference>
<feature type="signal peptide" evidence="1">
    <location>
        <begin position="1"/>
        <end position="17"/>
    </location>
</feature>
<keyword evidence="3" id="KW-1185">Reference proteome</keyword>
<dbReference type="EMBL" id="ML978158">
    <property type="protein sequence ID" value="KAF2035210.1"/>
    <property type="molecule type" value="Genomic_DNA"/>
</dbReference>
<comment type="caution">
    <text evidence="2">The sequence shown here is derived from an EMBL/GenBank/DDBJ whole genome shotgun (WGS) entry which is preliminary data.</text>
</comment>
<name>A0A9P4HKJ4_9PLEO</name>
<evidence type="ECO:0000313" key="2">
    <source>
        <dbReference type="EMBL" id="KAF2035210.1"/>
    </source>
</evidence>
<evidence type="ECO:0000256" key="1">
    <source>
        <dbReference type="SAM" id="SignalP"/>
    </source>
</evidence>
<keyword evidence="1" id="KW-0732">Signal</keyword>